<sequence>MSEQNTRIAGLQRSVTTLQQREEYRVKIARVTCAAGFGSGLERGVPGVHDTCTGCTVYRIHVQDLPCTGYMYRMYRVQDTCTGCTVYRIHVQDVPCTGYMYRMYRVQDTCTGCTVYRIHVQDVPCTGYMYRMCRVHSLDVSSWHASPDRSYSSEIRQTS</sequence>
<evidence type="ECO:0000313" key="1">
    <source>
        <dbReference type="EMBL" id="KAK3763186.1"/>
    </source>
</evidence>
<reference evidence="1" key="1">
    <citation type="journal article" date="2023" name="G3 (Bethesda)">
        <title>A reference genome for the long-term kleptoplast-retaining sea slug Elysia crispata morphotype clarki.</title>
        <authorList>
            <person name="Eastman K.E."/>
            <person name="Pendleton A.L."/>
            <person name="Shaikh M.A."/>
            <person name="Suttiyut T."/>
            <person name="Ogas R."/>
            <person name="Tomko P."/>
            <person name="Gavelis G."/>
            <person name="Widhalm J.R."/>
            <person name="Wisecaver J.H."/>
        </authorList>
    </citation>
    <scope>NUCLEOTIDE SEQUENCE</scope>
    <source>
        <strain evidence="1">ECLA1</strain>
    </source>
</reference>
<comment type="caution">
    <text evidence="1">The sequence shown here is derived from an EMBL/GenBank/DDBJ whole genome shotgun (WGS) entry which is preliminary data.</text>
</comment>
<dbReference type="EMBL" id="JAWDGP010004591">
    <property type="protein sequence ID" value="KAK3763186.1"/>
    <property type="molecule type" value="Genomic_DNA"/>
</dbReference>
<dbReference type="Proteomes" id="UP001283361">
    <property type="component" value="Unassembled WGS sequence"/>
</dbReference>
<proteinExistence type="predicted"/>
<name>A0AAE1DAC4_9GAST</name>
<protein>
    <submittedName>
        <fullName evidence="1">Uncharacterized protein</fullName>
    </submittedName>
</protein>
<gene>
    <name evidence="1" type="ORF">RRG08_018755</name>
</gene>
<keyword evidence="2" id="KW-1185">Reference proteome</keyword>
<organism evidence="1 2">
    <name type="scientific">Elysia crispata</name>
    <name type="common">lettuce slug</name>
    <dbReference type="NCBI Taxonomy" id="231223"/>
    <lineage>
        <taxon>Eukaryota</taxon>
        <taxon>Metazoa</taxon>
        <taxon>Spiralia</taxon>
        <taxon>Lophotrochozoa</taxon>
        <taxon>Mollusca</taxon>
        <taxon>Gastropoda</taxon>
        <taxon>Heterobranchia</taxon>
        <taxon>Euthyneura</taxon>
        <taxon>Panpulmonata</taxon>
        <taxon>Sacoglossa</taxon>
        <taxon>Placobranchoidea</taxon>
        <taxon>Plakobranchidae</taxon>
        <taxon>Elysia</taxon>
    </lineage>
</organism>
<accession>A0AAE1DAC4</accession>
<evidence type="ECO:0000313" key="2">
    <source>
        <dbReference type="Proteomes" id="UP001283361"/>
    </source>
</evidence>
<dbReference type="AlphaFoldDB" id="A0AAE1DAC4"/>